<keyword evidence="1" id="KW-1133">Transmembrane helix</keyword>
<dbReference type="PANTHER" id="PTHR31272">
    <property type="entry name" value="CYTOCHROME C-TYPE BIOGENESIS PROTEIN HI_1454-RELATED"/>
    <property type="match status" value="1"/>
</dbReference>
<sequence>MAIPTTAEQTRSLLARGGKTAQFLAALAAGAALALISWRAGVLDTNTFGGLQESAIASVGSPASLMAVGAAFVIGAAMILLPCGYPSVFVLPSILNSRKGLSRQTALALLFLAGSALPLAALGMALSFAGAGVLDLLGSDSSKLSFAAILYGALGLLAIAYALGEMGVLRLPSLTGRIAGPDLPDEARPYRRALVLGGTFGGGLGIGCPMPQYYIMLGWVAAAASPLYGAVLLGVYGLGRVAPAVAIGALITAGTSRRSVSRAMTSFRERTSGFTNATLAAIGAYLVVLFGGVVGFRALGL</sequence>
<organism evidence="2">
    <name type="scientific">marine sediment metagenome</name>
    <dbReference type="NCBI Taxonomy" id="412755"/>
    <lineage>
        <taxon>unclassified sequences</taxon>
        <taxon>metagenomes</taxon>
        <taxon>ecological metagenomes</taxon>
    </lineage>
</organism>
<name>A0A0F9QB92_9ZZZZ</name>
<reference evidence="2" key="1">
    <citation type="journal article" date="2015" name="Nature">
        <title>Complex archaea that bridge the gap between prokaryotes and eukaryotes.</title>
        <authorList>
            <person name="Spang A."/>
            <person name="Saw J.H."/>
            <person name="Jorgensen S.L."/>
            <person name="Zaremba-Niedzwiedzka K."/>
            <person name="Martijn J."/>
            <person name="Lind A.E."/>
            <person name="van Eijk R."/>
            <person name="Schleper C."/>
            <person name="Guy L."/>
            <person name="Ettema T.J."/>
        </authorList>
    </citation>
    <scope>NUCLEOTIDE SEQUENCE</scope>
</reference>
<feature type="transmembrane region" description="Helical" evidence="1">
    <location>
        <begin position="21"/>
        <end position="43"/>
    </location>
</feature>
<comment type="caution">
    <text evidence="2">The sequence shown here is derived from an EMBL/GenBank/DDBJ whole genome shotgun (WGS) entry which is preliminary data.</text>
</comment>
<evidence type="ECO:0000313" key="2">
    <source>
        <dbReference type="EMBL" id="KKN10441.1"/>
    </source>
</evidence>
<dbReference type="AlphaFoldDB" id="A0A0F9QB92"/>
<dbReference type="PANTHER" id="PTHR31272:SF9">
    <property type="entry name" value="BLL1027 PROTEIN"/>
    <property type="match status" value="1"/>
</dbReference>
<accession>A0A0F9QB92</accession>
<proteinExistence type="predicted"/>
<evidence type="ECO:0008006" key="3">
    <source>
        <dbReference type="Google" id="ProtNLM"/>
    </source>
</evidence>
<feature type="transmembrane region" description="Helical" evidence="1">
    <location>
        <begin position="106"/>
        <end position="132"/>
    </location>
</feature>
<gene>
    <name evidence="2" type="ORF">LCGC14_1036520</name>
</gene>
<keyword evidence="1" id="KW-0812">Transmembrane</keyword>
<feature type="transmembrane region" description="Helical" evidence="1">
    <location>
        <begin position="63"/>
        <end position="85"/>
    </location>
</feature>
<protein>
    <recommendedName>
        <fullName evidence="3">Cytochrome C biogenesis protein transmembrane domain-containing protein</fullName>
    </recommendedName>
</protein>
<keyword evidence="1" id="KW-0472">Membrane</keyword>
<feature type="transmembrane region" description="Helical" evidence="1">
    <location>
        <begin position="144"/>
        <end position="164"/>
    </location>
</feature>
<evidence type="ECO:0000256" key="1">
    <source>
        <dbReference type="SAM" id="Phobius"/>
    </source>
</evidence>
<feature type="transmembrane region" description="Helical" evidence="1">
    <location>
        <begin position="193"/>
        <end position="215"/>
    </location>
</feature>
<feature type="transmembrane region" description="Helical" evidence="1">
    <location>
        <begin position="227"/>
        <end position="253"/>
    </location>
</feature>
<dbReference type="InterPro" id="IPR051790">
    <property type="entry name" value="Cytochrome_c-biogenesis_DsbD"/>
</dbReference>
<feature type="transmembrane region" description="Helical" evidence="1">
    <location>
        <begin position="274"/>
        <end position="299"/>
    </location>
</feature>
<dbReference type="EMBL" id="LAZR01004243">
    <property type="protein sequence ID" value="KKN10441.1"/>
    <property type="molecule type" value="Genomic_DNA"/>
</dbReference>